<evidence type="ECO:0000313" key="2">
    <source>
        <dbReference type="EMBL" id="VVE55904.1"/>
    </source>
</evidence>
<dbReference type="Proteomes" id="UP000383971">
    <property type="component" value="Unassembled WGS sequence"/>
</dbReference>
<evidence type="ECO:0000313" key="3">
    <source>
        <dbReference type="Proteomes" id="UP000383971"/>
    </source>
</evidence>
<sequence length="80" mass="9440">MSLERISRSRSETKSEKYYVRRHFVTERERNHQIWLLWWFLFPFGYGTFGTVYVGALLNLRKLTPIAGLIGSGLLVKQYG</sequence>
<keyword evidence="1" id="KW-1133">Transmembrane helix</keyword>
<proteinExistence type="predicted"/>
<keyword evidence="1" id="KW-0472">Membrane</keyword>
<reference evidence="2 3" key="1">
    <citation type="submission" date="2019-08" db="EMBL/GenBank/DDBJ databases">
        <authorList>
            <person name="Peeters C."/>
        </authorList>
    </citation>
    <scope>NUCLEOTIDE SEQUENCE [LARGE SCALE GENOMIC DNA]</scope>
    <source>
        <strain evidence="2 3">LMG 31111</strain>
    </source>
</reference>
<keyword evidence="3" id="KW-1185">Reference proteome</keyword>
<dbReference type="EMBL" id="CABPSE010000031">
    <property type="protein sequence ID" value="VVE55904.1"/>
    <property type="molecule type" value="Genomic_DNA"/>
</dbReference>
<organism evidence="2 3">
    <name type="scientific">Pandoraea communis</name>
    <dbReference type="NCBI Taxonomy" id="2508297"/>
    <lineage>
        <taxon>Bacteria</taxon>
        <taxon>Pseudomonadati</taxon>
        <taxon>Pseudomonadota</taxon>
        <taxon>Betaproteobacteria</taxon>
        <taxon>Burkholderiales</taxon>
        <taxon>Burkholderiaceae</taxon>
        <taxon>Pandoraea</taxon>
    </lineage>
</organism>
<evidence type="ECO:0000256" key="1">
    <source>
        <dbReference type="SAM" id="Phobius"/>
    </source>
</evidence>
<name>A0A5E4Z407_9BURK</name>
<gene>
    <name evidence="2" type="ORF">PCO31111_05075</name>
</gene>
<protein>
    <submittedName>
        <fullName evidence="2">Uncharacterized protein</fullName>
    </submittedName>
</protein>
<feature type="transmembrane region" description="Helical" evidence="1">
    <location>
        <begin position="36"/>
        <end position="58"/>
    </location>
</feature>
<accession>A0A5E4Z407</accession>
<keyword evidence="1" id="KW-0812">Transmembrane</keyword>
<dbReference type="AlphaFoldDB" id="A0A5E4Z407"/>